<dbReference type="InterPro" id="IPR015947">
    <property type="entry name" value="PUA-like_sf"/>
</dbReference>
<evidence type="ECO:0000256" key="9">
    <source>
        <dbReference type="ARBA" id="ARBA00022695"/>
    </source>
</evidence>
<dbReference type="CDD" id="cd02027">
    <property type="entry name" value="APSK"/>
    <property type="match status" value="1"/>
</dbReference>
<dbReference type="GO" id="GO:0004020">
    <property type="term" value="F:adenylylsulfate kinase activity"/>
    <property type="evidence" value="ECO:0007669"/>
    <property type="project" value="InterPro"/>
</dbReference>
<comment type="caution">
    <text evidence="19">The sequence shown here is derived from an EMBL/GenBank/DDBJ whole genome shotgun (WGS) entry which is preliminary data.</text>
</comment>
<comment type="pathway">
    <text evidence="3">Sulfur metabolism; sulfate assimilation.</text>
</comment>
<comment type="subcellular location">
    <subcellularLocation>
        <location evidence="1">Plastid</location>
        <location evidence="1">Chloroplast</location>
    </subcellularLocation>
</comment>
<dbReference type="GO" id="GO:0005524">
    <property type="term" value="F:ATP binding"/>
    <property type="evidence" value="ECO:0007669"/>
    <property type="project" value="UniProtKB-KW"/>
</dbReference>
<keyword evidence="12" id="KW-0067">ATP-binding</keyword>
<evidence type="ECO:0000313" key="19">
    <source>
        <dbReference type="EMBL" id="KNC30915.1"/>
    </source>
</evidence>
<dbReference type="Gene3D" id="3.40.50.620">
    <property type="entry name" value="HUPs"/>
    <property type="match status" value="1"/>
</dbReference>
<evidence type="ECO:0000256" key="1">
    <source>
        <dbReference type="ARBA" id="ARBA00004229"/>
    </source>
</evidence>
<dbReference type="Gene3D" id="3.10.400.10">
    <property type="entry name" value="Sulfate adenylyltransferase"/>
    <property type="match status" value="1"/>
</dbReference>
<dbReference type="SUPFAM" id="SSF88697">
    <property type="entry name" value="PUA domain-like"/>
    <property type="match status" value="1"/>
</dbReference>
<evidence type="ECO:0000256" key="7">
    <source>
        <dbReference type="ARBA" id="ARBA00022640"/>
    </source>
</evidence>
<comment type="similarity">
    <text evidence="4">In the N-terminal section; belongs to the APS kinase family.</text>
</comment>
<dbReference type="OMA" id="IEIYKHH"/>
<evidence type="ECO:0000259" key="18">
    <source>
        <dbReference type="Pfam" id="PF14306"/>
    </source>
</evidence>
<sequence length="658" mass="74514">MCDAPESSKKRQKTCYFLIKVTLFKKLKKMPNPSVGFYPHVKRRCLQVATNVTEQKHHVTREARGKNLGLCRGFRGCTVWLTGLSGAGKTSIAFELEAYLVSRGIPAYGLDGDNIRTGLNKNLGFTPADREENIRRVGEVAKLFADSGVVSICSFVSPFADDREMARKIHKDAGLKFFEVFVDTPLSVCESRDVKGLYKKAREGTIKGFTGITQEYEKPEHADLVVNTDGFTIKESTYKVIQLLEEEGILPKSLRDVEKLPELFVAPSLKEAILNEVKSLPSIPITQVELQWVQVLSEGWAYPLKGFMREDEYLQTLHFNSILSEDGAFRENQSVPIVLSVSTENKEKLDGLSAICLTYNDKPIAILRKPEFFYHRKEERLARQFGTTHPNQPYIKMVLESGDYLVGGDLEVIERIQWNDGLDQYRLTPNELRQKFTEMKADAIFAFQLRNPIHNGHALLMQDTKRQLLERGFKKPVLLLHPLGGWTKDDDVPLPVRMAQHQAVLDSGVLSRDDTVLAIFPSPMMYAGPTEVQWHAKARMNAGANFYIVGRDPAGMPHPDKEMYPDGNLYEATHGARVLKMAQGLDSMEILPFRVAAYDKSVSRMAFFEPKRKEDFEFISGTKMRTLAKTGSNPPDGFMEPKAWKILSEYYQSLLKQQ</sequence>
<dbReference type="EMBL" id="JRES01000484">
    <property type="protein sequence ID" value="KNC30915.1"/>
    <property type="molecule type" value="Genomic_DNA"/>
</dbReference>
<keyword evidence="7" id="KW-0934">Plastid</keyword>
<dbReference type="NCBIfam" id="TIGR00339">
    <property type="entry name" value="sopT"/>
    <property type="match status" value="1"/>
</dbReference>
<evidence type="ECO:0000256" key="3">
    <source>
        <dbReference type="ARBA" id="ARBA00005050"/>
    </source>
</evidence>
<dbReference type="AlphaFoldDB" id="A0A0L0CF95"/>
<dbReference type="NCBIfam" id="NF003013">
    <property type="entry name" value="PRK03846.1"/>
    <property type="match status" value="1"/>
</dbReference>
<feature type="domain" description="ATP-sulfurylase PUA-like" evidence="18">
    <location>
        <begin position="258"/>
        <end position="415"/>
    </location>
</feature>
<feature type="domain" description="APS kinase" evidence="16">
    <location>
        <begin position="75"/>
        <end position="227"/>
    </location>
</feature>
<dbReference type="SUPFAM" id="SSF52374">
    <property type="entry name" value="Nucleotidylyl transferase"/>
    <property type="match status" value="1"/>
</dbReference>
<dbReference type="HAMAP" id="MF_00065">
    <property type="entry name" value="Adenylyl_sulf_kinase"/>
    <property type="match status" value="1"/>
</dbReference>
<dbReference type="Pfam" id="PF01747">
    <property type="entry name" value="ATP-sulfurylase"/>
    <property type="match status" value="1"/>
</dbReference>
<dbReference type="PANTHER" id="PTHR11055">
    <property type="entry name" value="BIFUNCTIONAL 3'-PHOSPHOADENOSINE 5'-PHOSPHOSULFATE SYNTHASE"/>
    <property type="match status" value="1"/>
</dbReference>
<dbReference type="UniPathway" id="UPA00097"/>
<comment type="catalytic activity">
    <reaction evidence="15">
        <text>sulfate + ATP + H(+) = adenosine 5'-phosphosulfate + diphosphate</text>
        <dbReference type="Rhea" id="RHEA:18133"/>
        <dbReference type="ChEBI" id="CHEBI:15378"/>
        <dbReference type="ChEBI" id="CHEBI:16189"/>
        <dbReference type="ChEBI" id="CHEBI:30616"/>
        <dbReference type="ChEBI" id="CHEBI:33019"/>
        <dbReference type="ChEBI" id="CHEBI:58243"/>
        <dbReference type="EC" id="2.7.7.4"/>
    </reaction>
</comment>
<dbReference type="FunFam" id="3.40.50.620:FF:000006">
    <property type="entry name" value="bifunctional 3'-phosphoadenosine 5'-phosphosulfate synthase 1"/>
    <property type="match status" value="1"/>
</dbReference>
<dbReference type="InterPro" id="IPR025980">
    <property type="entry name" value="ATP-Sase_PUA-like_dom"/>
</dbReference>
<evidence type="ECO:0000256" key="10">
    <source>
        <dbReference type="ARBA" id="ARBA00022741"/>
    </source>
</evidence>
<dbReference type="GO" id="GO:0004781">
    <property type="term" value="F:sulfate adenylyltransferase (ATP) activity"/>
    <property type="evidence" value="ECO:0007669"/>
    <property type="project" value="UniProtKB-EC"/>
</dbReference>
<dbReference type="InterPro" id="IPR059117">
    <property type="entry name" value="APS_kinase_dom"/>
</dbReference>
<proteinExistence type="inferred from homology"/>
<evidence type="ECO:0000256" key="2">
    <source>
        <dbReference type="ARBA" id="ARBA00005048"/>
    </source>
</evidence>
<evidence type="ECO:0000259" key="16">
    <source>
        <dbReference type="Pfam" id="PF01583"/>
    </source>
</evidence>
<dbReference type="FunFam" id="3.10.400.10:FF:000002">
    <property type="entry name" value="ATP sulfurylase 2"/>
    <property type="match status" value="1"/>
</dbReference>
<keyword evidence="20" id="KW-1185">Reference proteome</keyword>
<gene>
    <name evidence="19" type="ORF">FF38_09309</name>
</gene>
<evidence type="ECO:0000256" key="4">
    <source>
        <dbReference type="ARBA" id="ARBA00007268"/>
    </source>
</evidence>
<dbReference type="SUPFAM" id="SSF52540">
    <property type="entry name" value="P-loop containing nucleoside triphosphate hydrolases"/>
    <property type="match status" value="1"/>
</dbReference>
<dbReference type="Pfam" id="PF14306">
    <property type="entry name" value="PUA_2"/>
    <property type="match status" value="1"/>
</dbReference>
<dbReference type="PANTHER" id="PTHR11055:SF1">
    <property type="entry name" value="PAPS SYNTHETASE, ISOFORM D"/>
    <property type="match status" value="1"/>
</dbReference>
<comment type="similarity">
    <text evidence="5">In the C-terminal section; belongs to the sulfate adenylyltransferase family.</text>
</comment>
<evidence type="ECO:0000256" key="14">
    <source>
        <dbReference type="ARBA" id="ARBA00037980"/>
    </source>
</evidence>
<dbReference type="GO" id="GO:0000103">
    <property type="term" value="P:sulfate assimilation"/>
    <property type="evidence" value="ECO:0007669"/>
    <property type="project" value="UniProtKB-UniPathway"/>
</dbReference>
<evidence type="ECO:0000256" key="13">
    <source>
        <dbReference type="ARBA" id="ARBA00022946"/>
    </source>
</evidence>
<reference evidence="19 20" key="1">
    <citation type="journal article" date="2015" name="Nat. Commun.">
        <title>Lucilia cuprina genome unlocks parasitic fly biology to underpin future interventions.</title>
        <authorList>
            <person name="Anstead C.A."/>
            <person name="Korhonen P.K."/>
            <person name="Young N.D."/>
            <person name="Hall R.S."/>
            <person name="Jex A.R."/>
            <person name="Murali S.C."/>
            <person name="Hughes D.S."/>
            <person name="Lee S.F."/>
            <person name="Perry T."/>
            <person name="Stroehlein A.J."/>
            <person name="Ansell B.R."/>
            <person name="Breugelmans B."/>
            <person name="Hofmann A."/>
            <person name="Qu J."/>
            <person name="Dugan S."/>
            <person name="Lee S.L."/>
            <person name="Chao H."/>
            <person name="Dinh H."/>
            <person name="Han Y."/>
            <person name="Doddapaneni H.V."/>
            <person name="Worley K.C."/>
            <person name="Muzny D.M."/>
            <person name="Ioannidis P."/>
            <person name="Waterhouse R.M."/>
            <person name="Zdobnov E.M."/>
            <person name="James P.J."/>
            <person name="Bagnall N.H."/>
            <person name="Kotze A.C."/>
            <person name="Gibbs R.A."/>
            <person name="Richards S."/>
            <person name="Batterham P."/>
            <person name="Gasser R.B."/>
        </authorList>
    </citation>
    <scope>NUCLEOTIDE SEQUENCE [LARGE SCALE GENOMIC DNA]</scope>
    <source>
        <strain evidence="19 20">LS</strain>
        <tissue evidence="19">Full body</tissue>
    </source>
</reference>
<evidence type="ECO:0000256" key="5">
    <source>
        <dbReference type="ARBA" id="ARBA00009290"/>
    </source>
</evidence>
<dbReference type="Pfam" id="PF01583">
    <property type="entry name" value="APS_kinase"/>
    <property type="match status" value="1"/>
</dbReference>
<dbReference type="STRING" id="7375.A0A0L0CF95"/>
<evidence type="ECO:0000313" key="20">
    <source>
        <dbReference type="Proteomes" id="UP000037069"/>
    </source>
</evidence>
<dbReference type="Gene3D" id="3.40.50.300">
    <property type="entry name" value="P-loop containing nucleotide triphosphate hydrolases"/>
    <property type="match status" value="1"/>
</dbReference>
<keyword evidence="6" id="KW-0150">Chloroplast</keyword>
<keyword evidence="11" id="KW-0418">Kinase</keyword>
<accession>A0A0L0CF95</accession>
<evidence type="ECO:0000256" key="11">
    <source>
        <dbReference type="ARBA" id="ARBA00022777"/>
    </source>
</evidence>
<comment type="pathway">
    <text evidence="2">Sulfur metabolism; hydrogen sulfide biosynthesis; sulfite from sulfate: step 1/3.</text>
</comment>
<dbReference type="InterPro" id="IPR024951">
    <property type="entry name" value="Sulfurylase_cat_dom"/>
</dbReference>
<keyword evidence="8" id="KW-0808">Transferase</keyword>
<dbReference type="InterPro" id="IPR002650">
    <property type="entry name" value="Sulphate_adenylyltransferase"/>
</dbReference>
<dbReference type="CDD" id="cd00517">
    <property type="entry name" value="ATPS"/>
    <property type="match status" value="1"/>
</dbReference>
<evidence type="ECO:0000256" key="8">
    <source>
        <dbReference type="ARBA" id="ARBA00022679"/>
    </source>
</evidence>
<evidence type="ECO:0000256" key="12">
    <source>
        <dbReference type="ARBA" id="ARBA00022840"/>
    </source>
</evidence>
<evidence type="ECO:0000259" key="17">
    <source>
        <dbReference type="Pfam" id="PF01747"/>
    </source>
</evidence>
<dbReference type="NCBIfam" id="TIGR00455">
    <property type="entry name" value="apsK"/>
    <property type="match status" value="1"/>
</dbReference>
<dbReference type="OrthoDB" id="506431at2759"/>
<protein>
    <submittedName>
        <fullName evidence="19">Uncharacterized protein</fullName>
    </submittedName>
</protein>
<organism evidence="19 20">
    <name type="scientific">Lucilia cuprina</name>
    <name type="common">Green bottle fly</name>
    <name type="synonym">Australian sheep blowfly</name>
    <dbReference type="NCBI Taxonomy" id="7375"/>
    <lineage>
        <taxon>Eukaryota</taxon>
        <taxon>Metazoa</taxon>
        <taxon>Ecdysozoa</taxon>
        <taxon>Arthropoda</taxon>
        <taxon>Hexapoda</taxon>
        <taxon>Insecta</taxon>
        <taxon>Pterygota</taxon>
        <taxon>Neoptera</taxon>
        <taxon>Endopterygota</taxon>
        <taxon>Diptera</taxon>
        <taxon>Brachycera</taxon>
        <taxon>Muscomorpha</taxon>
        <taxon>Oestroidea</taxon>
        <taxon>Calliphoridae</taxon>
        <taxon>Luciliinae</taxon>
        <taxon>Lucilia</taxon>
    </lineage>
</organism>
<dbReference type="Proteomes" id="UP000037069">
    <property type="component" value="Unassembled WGS sequence"/>
</dbReference>
<name>A0A0L0CF95_LUCCU</name>
<evidence type="ECO:0000256" key="15">
    <source>
        <dbReference type="ARBA" id="ARBA00049370"/>
    </source>
</evidence>
<feature type="domain" description="Sulphate adenylyltransferase catalytic" evidence="17">
    <location>
        <begin position="423"/>
        <end position="650"/>
    </location>
</feature>
<keyword evidence="9" id="KW-0548">Nucleotidyltransferase</keyword>
<keyword evidence="10" id="KW-0547">Nucleotide-binding</keyword>
<keyword evidence="13" id="KW-0809">Transit peptide</keyword>
<dbReference type="GO" id="GO:0050428">
    <property type="term" value="P:3'-phosphoadenosine 5'-phosphosulfate biosynthetic process"/>
    <property type="evidence" value="ECO:0007669"/>
    <property type="project" value="TreeGrafter"/>
</dbReference>
<dbReference type="InterPro" id="IPR014729">
    <property type="entry name" value="Rossmann-like_a/b/a_fold"/>
</dbReference>
<dbReference type="InterPro" id="IPR027417">
    <property type="entry name" value="P-loop_NTPase"/>
</dbReference>
<evidence type="ECO:0000256" key="6">
    <source>
        <dbReference type="ARBA" id="ARBA00022528"/>
    </source>
</evidence>
<dbReference type="InterPro" id="IPR002891">
    <property type="entry name" value="APS"/>
</dbReference>
<comment type="similarity">
    <text evidence="14">Belongs to the sulfate adenylyltransferase family.</text>
</comment>